<feature type="signal peptide" evidence="2">
    <location>
        <begin position="1"/>
        <end position="24"/>
    </location>
</feature>
<accession>A0ABV9DRZ1</accession>
<dbReference type="EMBL" id="JBHSFQ010000001">
    <property type="protein sequence ID" value="MFC4560569.1"/>
    <property type="molecule type" value="Genomic_DNA"/>
</dbReference>
<proteinExistence type="predicted"/>
<evidence type="ECO:0000313" key="4">
    <source>
        <dbReference type="Proteomes" id="UP001595923"/>
    </source>
</evidence>
<evidence type="ECO:0000256" key="2">
    <source>
        <dbReference type="SAM" id="SignalP"/>
    </source>
</evidence>
<organism evidence="3 4">
    <name type="scientific">Nocardiopsis mangrovi</name>
    <dbReference type="NCBI Taxonomy" id="1179818"/>
    <lineage>
        <taxon>Bacteria</taxon>
        <taxon>Bacillati</taxon>
        <taxon>Actinomycetota</taxon>
        <taxon>Actinomycetes</taxon>
        <taxon>Streptosporangiales</taxon>
        <taxon>Nocardiopsidaceae</taxon>
        <taxon>Nocardiopsis</taxon>
    </lineage>
</organism>
<feature type="chain" id="PRO_5045259425" description="Secreted protein" evidence="2">
    <location>
        <begin position="25"/>
        <end position="495"/>
    </location>
</feature>
<evidence type="ECO:0000256" key="1">
    <source>
        <dbReference type="SAM" id="MobiDB-lite"/>
    </source>
</evidence>
<dbReference type="Proteomes" id="UP001595923">
    <property type="component" value="Unassembled WGS sequence"/>
</dbReference>
<protein>
    <recommendedName>
        <fullName evidence="5">Secreted protein</fullName>
    </recommendedName>
</protein>
<comment type="caution">
    <text evidence="3">The sequence shown here is derived from an EMBL/GenBank/DDBJ whole genome shotgun (WGS) entry which is preliminary data.</text>
</comment>
<keyword evidence="4" id="KW-1185">Reference proteome</keyword>
<feature type="region of interest" description="Disordered" evidence="1">
    <location>
        <begin position="258"/>
        <end position="277"/>
    </location>
</feature>
<name>A0ABV9DRZ1_9ACTN</name>
<evidence type="ECO:0000313" key="3">
    <source>
        <dbReference type="EMBL" id="MFC4560569.1"/>
    </source>
</evidence>
<sequence>MMPSRIRAGAVASLAAVAFSVVPAGGPPAGAADGPLPRAADPGWIDEDLASAERAGAVLDGGGLRAAPGSGAPLGAPPGGASAPDALVTFPAHAVGGAVRAVDVDLDTSGRAAGFPVEARGVRADGAWTEWSPAGSAPGEPPEVVRVGLPAAVERVQVRVGIVTAPDAAPDTDGDTASLSGVRLRPVAAAEGDASALPGAAFAARVFTTRIGLVGNTTANGHKVRTNDNFAALPSRRALSAKGKGDYTVRVCTKGADERAEAPPPAAGAQGGEQDHGARGRCVYLPVWDVGPWNTKDDHWNEERQTWDDLPRGLPQAQAAYSDGHNGGRDGSGRRVTNPAGIDLADGAFRNGLRLTDNAWVHVDYLWTAGHRHRAEISATSAAGTVDVRPGPGTEFPVTGTAADAASVDVECRLAGEAVKGPNGDGADWYRIGPGDYIPAAFADGGGDAPRCGGADVPSPDVPAPGVPIPDVPAPDVPAPGVPGVGGDPFAAVAG</sequence>
<reference evidence="4" key="1">
    <citation type="journal article" date="2019" name="Int. J. Syst. Evol. Microbiol.">
        <title>The Global Catalogue of Microorganisms (GCM) 10K type strain sequencing project: providing services to taxonomists for standard genome sequencing and annotation.</title>
        <authorList>
            <consortium name="The Broad Institute Genomics Platform"/>
            <consortium name="The Broad Institute Genome Sequencing Center for Infectious Disease"/>
            <person name="Wu L."/>
            <person name="Ma J."/>
        </authorList>
    </citation>
    <scope>NUCLEOTIDE SEQUENCE [LARGE SCALE GENOMIC DNA]</scope>
    <source>
        <strain evidence="4">XZYJ18</strain>
    </source>
</reference>
<keyword evidence="2" id="KW-0732">Signal</keyword>
<dbReference type="RefSeq" id="WP_378570799.1">
    <property type="nucleotide sequence ID" value="NZ_JBHSFQ010000001.1"/>
</dbReference>
<gene>
    <name evidence="3" type="ORF">ACFO4E_01735</name>
</gene>
<evidence type="ECO:0008006" key="5">
    <source>
        <dbReference type="Google" id="ProtNLM"/>
    </source>
</evidence>